<dbReference type="OrthoDB" id="2693558at2759"/>
<accession>A0A0C9VLF0</accession>
<gene>
    <name evidence="1" type="ORF">HYDPIDRAFT_34185</name>
</gene>
<evidence type="ECO:0000313" key="1">
    <source>
        <dbReference type="EMBL" id="KIJ58435.1"/>
    </source>
</evidence>
<sequence length="319" mass="35741">MTVLPHVSTIRDMLSPFFPAGGFMYIEIPFNFGSKRGIRKYQKDAECLLLSLKGEEFVHVVVAITNHIDNHSGDLFLSADTRGEVFAASVDEFLDTLWSPLETILAGAVLYLFTCGSVVRQTESHQGLLQSLSRYGLFFAVAFDAVRLQPNLTSMFLVSLTKSFIIEGFSFREAIVHSLSLSGQLGGHSNVLIIGLARDGHRIKVNVTKYSWAQLDTRPWGQDLPLQCPQCGTPLPWARAKQGESYVFEYRFLSCGWDAKKRTRMRPPFRFTISRPNNIKMLPLGKKTGAGWLKILVGTHHFTFMEGTAVLEEDVEMDG</sequence>
<organism evidence="1 2">
    <name type="scientific">Hydnomerulius pinastri MD-312</name>
    <dbReference type="NCBI Taxonomy" id="994086"/>
    <lineage>
        <taxon>Eukaryota</taxon>
        <taxon>Fungi</taxon>
        <taxon>Dikarya</taxon>
        <taxon>Basidiomycota</taxon>
        <taxon>Agaricomycotina</taxon>
        <taxon>Agaricomycetes</taxon>
        <taxon>Agaricomycetidae</taxon>
        <taxon>Boletales</taxon>
        <taxon>Boletales incertae sedis</taxon>
        <taxon>Leucogyrophana</taxon>
    </lineage>
</organism>
<proteinExistence type="predicted"/>
<reference evidence="1 2" key="1">
    <citation type="submission" date="2014-04" db="EMBL/GenBank/DDBJ databases">
        <title>Evolutionary Origins and Diversification of the Mycorrhizal Mutualists.</title>
        <authorList>
            <consortium name="DOE Joint Genome Institute"/>
            <consortium name="Mycorrhizal Genomics Consortium"/>
            <person name="Kohler A."/>
            <person name="Kuo A."/>
            <person name="Nagy L.G."/>
            <person name="Floudas D."/>
            <person name="Copeland A."/>
            <person name="Barry K.W."/>
            <person name="Cichocki N."/>
            <person name="Veneault-Fourrey C."/>
            <person name="LaButti K."/>
            <person name="Lindquist E.A."/>
            <person name="Lipzen A."/>
            <person name="Lundell T."/>
            <person name="Morin E."/>
            <person name="Murat C."/>
            <person name="Riley R."/>
            <person name="Ohm R."/>
            <person name="Sun H."/>
            <person name="Tunlid A."/>
            <person name="Henrissat B."/>
            <person name="Grigoriev I.V."/>
            <person name="Hibbett D.S."/>
            <person name="Martin F."/>
        </authorList>
    </citation>
    <scope>NUCLEOTIDE SEQUENCE [LARGE SCALE GENOMIC DNA]</scope>
    <source>
        <strain evidence="1 2">MD-312</strain>
    </source>
</reference>
<dbReference type="EMBL" id="KN839940">
    <property type="protein sequence ID" value="KIJ58435.1"/>
    <property type="molecule type" value="Genomic_DNA"/>
</dbReference>
<dbReference type="HOGENOM" id="CLU_027016_1_1_1"/>
<evidence type="ECO:0000313" key="2">
    <source>
        <dbReference type="Proteomes" id="UP000053820"/>
    </source>
</evidence>
<dbReference type="Proteomes" id="UP000053820">
    <property type="component" value="Unassembled WGS sequence"/>
</dbReference>
<dbReference type="AlphaFoldDB" id="A0A0C9VLF0"/>
<protein>
    <submittedName>
        <fullName evidence="1">Uncharacterized protein</fullName>
    </submittedName>
</protein>
<keyword evidence="2" id="KW-1185">Reference proteome</keyword>
<name>A0A0C9VLF0_9AGAM</name>